<evidence type="ECO:0000313" key="1">
    <source>
        <dbReference type="EMBL" id="MDY0393549.1"/>
    </source>
</evidence>
<keyword evidence="2" id="KW-1185">Reference proteome</keyword>
<comment type="caution">
    <text evidence="1">The sequence shown here is derived from an EMBL/GenBank/DDBJ whole genome shotgun (WGS) entry which is preliminary data.</text>
</comment>
<dbReference type="EMBL" id="JAWDIP010000003">
    <property type="protein sequence ID" value="MDY0393549.1"/>
    <property type="molecule type" value="Genomic_DNA"/>
</dbReference>
<dbReference type="InterPro" id="IPR013785">
    <property type="entry name" value="Aldolase_TIM"/>
</dbReference>
<reference evidence="1 2" key="1">
    <citation type="submission" date="2023-10" db="EMBL/GenBank/DDBJ databases">
        <title>Virgibacillus halophilus 5B73C genome.</title>
        <authorList>
            <person name="Miliotis G."/>
            <person name="Sengupta P."/>
            <person name="Hameed A."/>
            <person name="Chuvochina M."/>
            <person name="Mcdonagh F."/>
            <person name="Simpson A.C."/>
            <person name="Singh N.K."/>
            <person name="Rekha P.D."/>
            <person name="Raman K."/>
            <person name="Hugenholtz P."/>
            <person name="Venkateswaran K."/>
        </authorList>
    </citation>
    <scope>NUCLEOTIDE SEQUENCE [LARGE SCALE GENOMIC DNA]</scope>
    <source>
        <strain evidence="1 2">5B73C</strain>
    </source>
</reference>
<dbReference type="SUPFAM" id="SSF51569">
    <property type="entry name" value="Aldolase"/>
    <property type="match status" value="1"/>
</dbReference>
<dbReference type="Gene3D" id="3.20.20.70">
    <property type="entry name" value="Aldolase class I"/>
    <property type="match status" value="1"/>
</dbReference>
<sequence length="73" mass="8160">MQALQAIKENKLVAVIRNMKEDDAIPIGEALLEGGVKIFEITAESPDFLTSIKRIKKELWRGGYCWRGDNPGS</sequence>
<gene>
    <name evidence="1" type="ORF">RWE15_02735</name>
</gene>
<name>A0ABU5C4Q4_9BACI</name>
<dbReference type="Proteomes" id="UP001281447">
    <property type="component" value="Unassembled WGS sequence"/>
</dbReference>
<accession>A0ABU5C4Q4</accession>
<protein>
    <recommendedName>
        <fullName evidence="3">2-dehydro-3-deoxyphosphogluconate aldolase / (4S)-4-hydroxy-2-oxoglutarate aldolase</fullName>
    </recommendedName>
</protein>
<dbReference type="Pfam" id="PF01081">
    <property type="entry name" value="Aldolase"/>
    <property type="match status" value="1"/>
</dbReference>
<dbReference type="InterPro" id="IPR000887">
    <property type="entry name" value="Aldlse_KDPG_KHG"/>
</dbReference>
<organism evidence="1 2">
    <name type="scientific">Tigheibacillus halophilus</name>
    <dbReference type="NCBI Taxonomy" id="361280"/>
    <lineage>
        <taxon>Bacteria</taxon>
        <taxon>Bacillati</taxon>
        <taxon>Bacillota</taxon>
        <taxon>Bacilli</taxon>
        <taxon>Bacillales</taxon>
        <taxon>Bacillaceae</taxon>
        <taxon>Tigheibacillus</taxon>
    </lineage>
</organism>
<proteinExistence type="predicted"/>
<evidence type="ECO:0000313" key="2">
    <source>
        <dbReference type="Proteomes" id="UP001281447"/>
    </source>
</evidence>
<evidence type="ECO:0008006" key="3">
    <source>
        <dbReference type="Google" id="ProtNLM"/>
    </source>
</evidence>